<evidence type="ECO:0000313" key="2">
    <source>
        <dbReference type="Proteomes" id="UP000467249"/>
    </source>
</evidence>
<accession>A0A6N4WBY4</accession>
<protein>
    <submittedName>
        <fullName evidence="1">Uncharacterized protein</fullName>
    </submittedName>
</protein>
<reference evidence="1 2" key="1">
    <citation type="journal article" date="2019" name="Emerg. Microbes Infect.">
        <title>Comprehensive subspecies identification of 175 nontuberculous mycobacteria species based on 7547 genomic profiles.</title>
        <authorList>
            <person name="Matsumoto Y."/>
            <person name="Kinjo T."/>
            <person name="Motooka D."/>
            <person name="Nabeya D."/>
            <person name="Jung N."/>
            <person name="Uechi K."/>
            <person name="Horii T."/>
            <person name="Iida T."/>
            <person name="Fujita J."/>
            <person name="Nakamura S."/>
        </authorList>
    </citation>
    <scope>NUCLEOTIDE SEQUENCE [LARGE SCALE GENOMIC DNA]</scope>
    <source>
        <strain evidence="1 2">JCM 30275</strain>
    </source>
</reference>
<gene>
    <name evidence="1" type="ORF">MANY_32200</name>
</gene>
<proteinExistence type="predicted"/>
<dbReference type="AlphaFoldDB" id="A0A6N4WBY4"/>
<dbReference type="KEGG" id="many:MANY_32200"/>
<organism evidence="1 2">
    <name type="scientific">Mycolicibacterium anyangense</name>
    <dbReference type="NCBI Taxonomy" id="1431246"/>
    <lineage>
        <taxon>Bacteria</taxon>
        <taxon>Bacillati</taxon>
        <taxon>Actinomycetota</taxon>
        <taxon>Actinomycetes</taxon>
        <taxon>Mycobacteriales</taxon>
        <taxon>Mycobacteriaceae</taxon>
        <taxon>Mycolicibacterium</taxon>
    </lineage>
</organism>
<dbReference type="EMBL" id="AP022620">
    <property type="protein sequence ID" value="BBZ77883.1"/>
    <property type="molecule type" value="Genomic_DNA"/>
</dbReference>
<keyword evidence="2" id="KW-1185">Reference proteome</keyword>
<name>A0A6N4WBY4_9MYCO</name>
<sequence>MLVSSQAVAAGSIEFKSGSFDGPDENVGVVFPTGGICVSAVFHAGPALTSPSSPGRP</sequence>
<evidence type="ECO:0000313" key="1">
    <source>
        <dbReference type="EMBL" id="BBZ77883.1"/>
    </source>
</evidence>
<dbReference type="Proteomes" id="UP000467249">
    <property type="component" value="Chromosome"/>
</dbReference>